<reference evidence="2" key="1">
    <citation type="submission" date="2014-09" db="EMBL/GenBank/DDBJ databases">
        <authorList>
            <person name="Mudge J."/>
            <person name="Ramaraj T."/>
            <person name="Lindquist I.E."/>
            <person name="Bharti A.K."/>
            <person name="Sundararajan A."/>
            <person name="Cameron C.T."/>
            <person name="Woodward J.E."/>
            <person name="May G.D."/>
            <person name="Brubaker C."/>
            <person name="Broadhvest J."/>
            <person name="Wilkins T.A."/>
        </authorList>
    </citation>
    <scope>NUCLEOTIDE SEQUENCE</scope>
    <source>
        <strain evidence="2">cv. AKA8401</strain>
    </source>
</reference>
<name>A0A0B0PAU4_GOSAR</name>
<organism evidence="1 2">
    <name type="scientific">Gossypium arboreum</name>
    <name type="common">Tree cotton</name>
    <name type="synonym">Gossypium nanking</name>
    <dbReference type="NCBI Taxonomy" id="29729"/>
    <lineage>
        <taxon>Eukaryota</taxon>
        <taxon>Viridiplantae</taxon>
        <taxon>Streptophyta</taxon>
        <taxon>Embryophyta</taxon>
        <taxon>Tracheophyta</taxon>
        <taxon>Spermatophyta</taxon>
        <taxon>Magnoliopsida</taxon>
        <taxon>eudicotyledons</taxon>
        <taxon>Gunneridae</taxon>
        <taxon>Pentapetalae</taxon>
        <taxon>rosids</taxon>
        <taxon>malvids</taxon>
        <taxon>Malvales</taxon>
        <taxon>Malvaceae</taxon>
        <taxon>Malvoideae</taxon>
        <taxon>Gossypium</taxon>
    </lineage>
</organism>
<sequence length="91" mass="10514">MLISGWVRNKAWKWPYFVHMGRDTGMCLSLRELHGYGHGLGQGHMSYIECPYGLGHERFIWPCEPHGLPTRACDPCIEEKFLNFAKNSLSF</sequence>
<proteinExistence type="predicted"/>
<accession>A0A0B0PAU4</accession>
<dbReference type="AlphaFoldDB" id="A0A0B0PAU4"/>
<evidence type="ECO:0000313" key="2">
    <source>
        <dbReference type="Proteomes" id="UP000032142"/>
    </source>
</evidence>
<gene>
    <name evidence="1" type="ORF">F383_03868</name>
</gene>
<dbReference type="EMBL" id="KN420099">
    <property type="protein sequence ID" value="KHG21922.1"/>
    <property type="molecule type" value="Genomic_DNA"/>
</dbReference>
<evidence type="ECO:0000313" key="1">
    <source>
        <dbReference type="EMBL" id="KHG21922.1"/>
    </source>
</evidence>
<protein>
    <submittedName>
        <fullName evidence="1">Uncharacterized protein</fullName>
    </submittedName>
</protein>
<dbReference type="Proteomes" id="UP000032142">
    <property type="component" value="Unassembled WGS sequence"/>
</dbReference>
<keyword evidence="2" id="KW-1185">Reference proteome</keyword>